<evidence type="ECO:0000313" key="2">
    <source>
        <dbReference type="EMBL" id="MFC5909708.1"/>
    </source>
</evidence>
<dbReference type="Pfam" id="PF07336">
    <property type="entry name" value="ABATE"/>
    <property type="match status" value="1"/>
</dbReference>
<evidence type="ECO:0000313" key="3">
    <source>
        <dbReference type="Proteomes" id="UP001596174"/>
    </source>
</evidence>
<dbReference type="RefSeq" id="WP_380585733.1">
    <property type="nucleotide sequence ID" value="NZ_JBHSQJ010000084.1"/>
</dbReference>
<dbReference type="PANTHER" id="PTHR35525:SF3">
    <property type="entry name" value="BLL6575 PROTEIN"/>
    <property type="match status" value="1"/>
</dbReference>
<dbReference type="EMBL" id="JBHSQJ010000084">
    <property type="protein sequence ID" value="MFC5909708.1"/>
    <property type="molecule type" value="Genomic_DNA"/>
</dbReference>
<organism evidence="2 3">
    <name type="scientific">Streptacidiphilus monticola</name>
    <dbReference type="NCBI Taxonomy" id="2161674"/>
    <lineage>
        <taxon>Bacteria</taxon>
        <taxon>Bacillati</taxon>
        <taxon>Actinomycetota</taxon>
        <taxon>Actinomycetes</taxon>
        <taxon>Kitasatosporales</taxon>
        <taxon>Streptomycetaceae</taxon>
        <taxon>Streptacidiphilus</taxon>
    </lineage>
</organism>
<gene>
    <name evidence="2" type="ORF">ACFP3V_21150</name>
</gene>
<name>A0ABW1G5Z1_9ACTN</name>
<accession>A0ABW1G5Z1</accession>
<dbReference type="SUPFAM" id="SSF160904">
    <property type="entry name" value="Jann2411-like"/>
    <property type="match status" value="1"/>
</dbReference>
<comment type="caution">
    <text evidence="2">The sequence shown here is derived from an EMBL/GenBank/DDBJ whole genome shotgun (WGS) entry which is preliminary data.</text>
</comment>
<proteinExistence type="predicted"/>
<dbReference type="PANTHER" id="PTHR35525">
    <property type="entry name" value="BLL6575 PROTEIN"/>
    <property type="match status" value="1"/>
</dbReference>
<evidence type="ECO:0000259" key="1">
    <source>
        <dbReference type="Pfam" id="PF11706"/>
    </source>
</evidence>
<dbReference type="Gene3D" id="1.10.3300.10">
    <property type="entry name" value="Jann2411-like domain"/>
    <property type="match status" value="1"/>
</dbReference>
<feature type="domain" description="Zinc finger CGNR" evidence="1">
    <location>
        <begin position="125"/>
        <end position="166"/>
    </location>
</feature>
<dbReference type="InterPro" id="IPR021005">
    <property type="entry name" value="Znf_CGNR"/>
</dbReference>
<sequence>MTEDPRPLPDEPLSLDLVNTFKRGFDLFAEEGGTALWLKLRGLERSSDEDATRDALLFTRVALRAAVADPADVEGLNKVLAHGRIQRVLTPAGPRDELQIDEPAWLPAWLAADDFLKLVARGRDRIRVCAHESCILHFYDTSQNGRRRWCSMERCGNRAKASRHYSKVANAKGRGETPRP</sequence>
<reference evidence="3" key="1">
    <citation type="journal article" date="2019" name="Int. J. Syst. Evol. Microbiol.">
        <title>The Global Catalogue of Microorganisms (GCM) 10K type strain sequencing project: providing services to taxonomists for standard genome sequencing and annotation.</title>
        <authorList>
            <consortium name="The Broad Institute Genomics Platform"/>
            <consortium name="The Broad Institute Genome Sequencing Center for Infectious Disease"/>
            <person name="Wu L."/>
            <person name="Ma J."/>
        </authorList>
    </citation>
    <scope>NUCLEOTIDE SEQUENCE [LARGE SCALE GENOMIC DNA]</scope>
    <source>
        <strain evidence="3">JCM 4816</strain>
    </source>
</reference>
<dbReference type="Proteomes" id="UP001596174">
    <property type="component" value="Unassembled WGS sequence"/>
</dbReference>
<keyword evidence="3" id="KW-1185">Reference proteome</keyword>
<dbReference type="InterPro" id="IPR023286">
    <property type="entry name" value="ABATE_dom_sf"/>
</dbReference>
<dbReference type="InterPro" id="IPR010852">
    <property type="entry name" value="ABATE"/>
</dbReference>
<dbReference type="Pfam" id="PF11706">
    <property type="entry name" value="zf-CGNR"/>
    <property type="match status" value="1"/>
</dbReference>
<protein>
    <submittedName>
        <fullName evidence="2">CGNR zinc finger domain-containing protein</fullName>
    </submittedName>
</protein>